<feature type="transmembrane region" description="Helical" evidence="5">
    <location>
        <begin position="180"/>
        <end position="200"/>
    </location>
</feature>
<reference evidence="6 7" key="1">
    <citation type="submission" date="2022-10" db="EMBL/GenBank/DDBJ databases">
        <title>The complete genomes of actinobacterial strains from the NBC collection.</title>
        <authorList>
            <person name="Joergensen T.S."/>
            <person name="Alvarez Arevalo M."/>
            <person name="Sterndorff E.B."/>
            <person name="Faurdal D."/>
            <person name="Vuksanovic O."/>
            <person name="Mourched A.-S."/>
            <person name="Charusanti P."/>
            <person name="Shaw S."/>
            <person name="Blin K."/>
            <person name="Weber T."/>
        </authorList>
    </citation>
    <scope>NUCLEOTIDE SEQUENCE [LARGE SCALE GENOMIC DNA]</scope>
    <source>
        <strain evidence="6 7">NBC_01413</strain>
    </source>
</reference>
<organism evidence="6 7">
    <name type="scientific">Nocardia salmonicida</name>
    <dbReference type="NCBI Taxonomy" id="53431"/>
    <lineage>
        <taxon>Bacteria</taxon>
        <taxon>Bacillati</taxon>
        <taxon>Actinomycetota</taxon>
        <taxon>Actinomycetes</taxon>
        <taxon>Mycobacteriales</taxon>
        <taxon>Nocardiaceae</taxon>
        <taxon>Nocardia</taxon>
    </lineage>
</organism>
<protein>
    <submittedName>
        <fullName evidence="6">UbiA family prenyltransferase</fullName>
    </submittedName>
</protein>
<feature type="transmembrane region" description="Helical" evidence="5">
    <location>
        <begin position="157"/>
        <end position="174"/>
    </location>
</feature>
<feature type="transmembrane region" description="Helical" evidence="5">
    <location>
        <begin position="301"/>
        <end position="317"/>
    </location>
</feature>
<feature type="transmembrane region" description="Helical" evidence="5">
    <location>
        <begin position="268"/>
        <end position="289"/>
    </location>
</feature>
<name>A0ABZ1N0G2_9NOCA</name>
<dbReference type="EMBL" id="CP109527">
    <property type="protein sequence ID" value="WTY33429.1"/>
    <property type="molecule type" value="Genomic_DNA"/>
</dbReference>
<gene>
    <name evidence="6" type="ORF">OG308_18995</name>
</gene>
<feature type="transmembrane region" description="Helical" evidence="5">
    <location>
        <begin position="323"/>
        <end position="340"/>
    </location>
</feature>
<evidence type="ECO:0000256" key="3">
    <source>
        <dbReference type="ARBA" id="ARBA00022989"/>
    </source>
</evidence>
<keyword evidence="4 5" id="KW-0472">Membrane</keyword>
<dbReference type="Pfam" id="PF01040">
    <property type="entry name" value="UbiA"/>
    <property type="match status" value="1"/>
</dbReference>
<dbReference type="Proteomes" id="UP001621418">
    <property type="component" value="Chromosome"/>
</dbReference>
<feature type="transmembrane region" description="Helical" evidence="5">
    <location>
        <begin position="99"/>
        <end position="122"/>
    </location>
</feature>
<dbReference type="Gene3D" id="1.10.357.140">
    <property type="entry name" value="UbiA prenyltransferase"/>
    <property type="match status" value="1"/>
</dbReference>
<feature type="transmembrane region" description="Helical" evidence="5">
    <location>
        <begin position="128"/>
        <end position="145"/>
    </location>
</feature>
<accession>A0ABZ1N0G2</accession>
<evidence type="ECO:0000313" key="6">
    <source>
        <dbReference type="EMBL" id="WTY33429.1"/>
    </source>
</evidence>
<dbReference type="InterPro" id="IPR044878">
    <property type="entry name" value="UbiA_sf"/>
</dbReference>
<keyword evidence="7" id="KW-1185">Reference proteome</keyword>
<evidence type="ECO:0000256" key="4">
    <source>
        <dbReference type="ARBA" id="ARBA00023136"/>
    </source>
</evidence>
<keyword evidence="2 5" id="KW-0812">Transmembrane</keyword>
<dbReference type="RefSeq" id="WP_405145639.1">
    <property type="nucleotide sequence ID" value="NZ_CP109527.1"/>
</dbReference>
<sequence>MATTGVAAGWAEPSDKPMRAGVGDFARLIRIQAVGFEGFSFAIGPLLIGAELSIIELSLFWLLGILVNGYIFALNDFIDLPRDRKNPARAASPLVSGRISPAIALILSISFPLIAVAVIVAVGWPPTAVVAFTFFLILGAIVNVYQKATDRPILMDSLFAVTMAAPIPVAAVAYTDRLPVVVWIATVFMFFLALELNSIAGNLKDLSSDLVTGFRTVAVMLGAKTTPDGYLVPGPRYRRYCVALHGITVALGLPGVVVSLRGTAWTDFVLVAICVAVTVAGCTNLYTLLAGSRRPSRRGREGYFAAGFVLMLIIIALNADLSTFLNSMVVLLSWELLFGIRRYRSASVRRND</sequence>
<evidence type="ECO:0000256" key="5">
    <source>
        <dbReference type="SAM" id="Phobius"/>
    </source>
</evidence>
<feature type="transmembrane region" description="Helical" evidence="5">
    <location>
        <begin position="60"/>
        <end position="78"/>
    </location>
</feature>
<evidence type="ECO:0000313" key="7">
    <source>
        <dbReference type="Proteomes" id="UP001621418"/>
    </source>
</evidence>
<comment type="subcellular location">
    <subcellularLocation>
        <location evidence="1">Membrane</location>
        <topology evidence="1">Multi-pass membrane protein</topology>
    </subcellularLocation>
</comment>
<evidence type="ECO:0000256" key="2">
    <source>
        <dbReference type="ARBA" id="ARBA00022692"/>
    </source>
</evidence>
<proteinExistence type="predicted"/>
<feature type="transmembrane region" description="Helical" evidence="5">
    <location>
        <begin position="240"/>
        <end position="262"/>
    </location>
</feature>
<feature type="transmembrane region" description="Helical" evidence="5">
    <location>
        <begin position="28"/>
        <end position="48"/>
    </location>
</feature>
<dbReference type="InterPro" id="IPR000537">
    <property type="entry name" value="UbiA_prenyltransferase"/>
</dbReference>
<evidence type="ECO:0000256" key="1">
    <source>
        <dbReference type="ARBA" id="ARBA00004141"/>
    </source>
</evidence>
<keyword evidence="3 5" id="KW-1133">Transmembrane helix</keyword>